<dbReference type="Proteomes" id="UP000053820">
    <property type="component" value="Unassembled WGS sequence"/>
</dbReference>
<name>A0A0C9WD42_9AGAM</name>
<feature type="non-terminal residue" evidence="1">
    <location>
        <position position="73"/>
    </location>
</feature>
<evidence type="ECO:0000313" key="1">
    <source>
        <dbReference type="EMBL" id="KIJ62701.1"/>
    </source>
</evidence>
<protein>
    <recommendedName>
        <fullName evidence="3">F-box domain-containing protein</fullName>
    </recommendedName>
</protein>
<evidence type="ECO:0000313" key="2">
    <source>
        <dbReference type="Proteomes" id="UP000053820"/>
    </source>
</evidence>
<dbReference type="AlphaFoldDB" id="A0A0C9WD42"/>
<keyword evidence="2" id="KW-1185">Reference proteome</keyword>
<gene>
    <name evidence="1" type="ORF">HYDPIDRAFT_93807</name>
</gene>
<sequence>MPYDTKWNDDEDRLSPSLFPFSQAAVCSRWRDVLAGCSVFWTRVVIVVGENDTQKTVADYFQWSQGNLLEIYV</sequence>
<evidence type="ECO:0008006" key="3">
    <source>
        <dbReference type="Google" id="ProtNLM"/>
    </source>
</evidence>
<dbReference type="HOGENOM" id="CLU_2711585_0_0_1"/>
<reference evidence="1 2" key="1">
    <citation type="submission" date="2014-04" db="EMBL/GenBank/DDBJ databases">
        <title>Evolutionary Origins and Diversification of the Mycorrhizal Mutualists.</title>
        <authorList>
            <consortium name="DOE Joint Genome Institute"/>
            <consortium name="Mycorrhizal Genomics Consortium"/>
            <person name="Kohler A."/>
            <person name="Kuo A."/>
            <person name="Nagy L.G."/>
            <person name="Floudas D."/>
            <person name="Copeland A."/>
            <person name="Barry K.W."/>
            <person name="Cichocki N."/>
            <person name="Veneault-Fourrey C."/>
            <person name="LaButti K."/>
            <person name="Lindquist E.A."/>
            <person name="Lipzen A."/>
            <person name="Lundell T."/>
            <person name="Morin E."/>
            <person name="Murat C."/>
            <person name="Riley R."/>
            <person name="Ohm R."/>
            <person name="Sun H."/>
            <person name="Tunlid A."/>
            <person name="Henrissat B."/>
            <person name="Grigoriev I.V."/>
            <person name="Hibbett D.S."/>
            <person name="Martin F."/>
        </authorList>
    </citation>
    <scope>NUCLEOTIDE SEQUENCE [LARGE SCALE GENOMIC DNA]</scope>
    <source>
        <strain evidence="1 2">MD-312</strain>
    </source>
</reference>
<proteinExistence type="predicted"/>
<organism evidence="1 2">
    <name type="scientific">Hydnomerulius pinastri MD-312</name>
    <dbReference type="NCBI Taxonomy" id="994086"/>
    <lineage>
        <taxon>Eukaryota</taxon>
        <taxon>Fungi</taxon>
        <taxon>Dikarya</taxon>
        <taxon>Basidiomycota</taxon>
        <taxon>Agaricomycotina</taxon>
        <taxon>Agaricomycetes</taxon>
        <taxon>Agaricomycetidae</taxon>
        <taxon>Boletales</taxon>
        <taxon>Boletales incertae sedis</taxon>
        <taxon>Leucogyrophana</taxon>
    </lineage>
</organism>
<accession>A0A0C9WD42</accession>
<dbReference type="OrthoDB" id="3171948at2759"/>
<dbReference type="EMBL" id="KN839854">
    <property type="protein sequence ID" value="KIJ62701.1"/>
    <property type="molecule type" value="Genomic_DNA"/>
</dbReference>